<dbReference type="Pfam" id="PF03770">
    <property type="entry name" value="IPK"/>
    <property type="match status" value="1"/>
</dbReference>
<dbReference type="GO" id="GO:0000821">
    <property type="term" value="P:regulation of arginine metabolic process"/>
    <property type="evidence" value="ECO:0007669"/>
    <property type="project" value="EnsemblFungi"/>
</dbReference>
<evidence type="ECO:0000256" key="1">
    <source>
        <dbReference type="ARBA" id="ARBA00007374"/>
    </source>
</evidence>
<name>A0A170QXK6_9ASCO</name>
<protein>
    <recommendedName>
        <fullName evidence="4">Kinase</fullName>
        <ecNumber evidence="4">2.7.-.-</ecNumber>
    </recommendedName>
</protein>
<evidence type="ECO:0000313" key="6">
    <source>
        <dbReference type="Proteomes" id="UP000189580"/>
    </source>
</evidence>
<dbReference type="EC" id="2.7.-.-" evidence="4"/>
<dbReference type="RefSeq" id="XP_018738423.1">
    <property type="nucleotide sequence ID" value="XM_018880621.1"/>
</dbReference>
<dbReference type="KEGG" id="slb:AWJ20_3593"/>
<dbReference type="PANTHER" id="PTHR12400">
    <property type="entry name" value="INOSITOL POLYPHOSPHATE KINASE"/>
    <property type="match status" value="1"/>
</dbReference>
<gene>
    <name evidence="5" type="primary">ARG82</name>
    <name evidence="5" type="ORF">AWJ20_3593</name>
</gene>
<dbReference type="PANTHER" id="PTHR12400:SF103">
    <property type="entry name" value="INOSITOL POLYPHOSPHATE MULTIKINASE"/>
    <property type="match status" value="1"/>
</dbReference>
<evidence type="ECO:0000313" key="5">
    <source>
        <dbReference type="EMBL" id="ANB15946.1"/>
    </source>
</evidence>
<dbReference type="GO" id="GO:0050821">
    <property type="term" value="P:protein stabilization"/>
    <property type="evidence" value="ECO:0007669"/>
    <property type="project" value="EnsemblFungi"/>
</dbReference>
<sequence>MSSVTYKETIQAAGHEGAMESADGVLFLKPTCQQELDFYTSIATKEEWLNITCKFMGTLTEQTIREEYEGEFSETNSNFGNTSNLKQLKTDDSLRTLQSIVEEAEKAQDITKIQNYMTSSKSSTLVLENALHGFTQPCILDAKLGSQLWDSEASTEKRERLDQVSRTTTSGSLGVRIAGMSLYNPLSKERISYGKQYGRSMRQDEVIAGFSEYFFDRERFLNTHISGESTRPNDNGPFQSIIDEEKKRVLCHHILDELQYIFEVVSTSDVRMISASVLIIYEGDEDAFEQKLALGNSMAEEAEEYKRSVTEGDESDEEDLDHPVLFRVKLIDFAHSRFTPDSGPDANSLQGLESLIRIFSELEKKYTEED</sequence>
<dbReference type="GO" id="GO:0030674">
    <property type="term" value="F:protein-macromolecule adaptor activity"/>
    <property type="evidence" value="ECO:0007669"/>
    <property type="project" value="EnsemblFungi"/>
</dbReference>
<dbReference type="GO" id="GO:0000824">
    <property type="term" value="F:inositol-1,4,5,6-tetrakisphosphate 3-kinase activity"/>
    <property type="evidence" value="ECO:0007669"/>
    <property type="project" value="EnsemblFungi"/>
</dbReference>
<dbReference type="GO" id="GO:0045944">
    <property type="term" value="P:positive regulation of transcription by RNA polymerase II"/>
    <property type="evidence" value="ECO:0007669"/>
    <property type="project" value="EnsemblFungi"/>
</dbReference>
<dbReference type="GO" id="GO:0000827">
    <property type="term" value="F:inositol-1,3,4,5,6-pentakisphosphate kinase activity"/>
    <property type="evidence" value="ECO:0007669"/>
    <property type="project" value="EnsemblFungi"/>
</dbReference>
<dbReference type="GO" id="GO:0016303">
    <property type="term" value="F:1-phosphatidylinositol-3-kinase activity"/>
    <property type="evidence" value="ECO:0007669"/>
    <property type="project" value="EnsemblFungi"/>
</dbReference>
<reference evidence="5 6" key="1">
    <citation type="submission" date="2016-02" db="EMBL/GenBank/DDBJ databases">
        <title>Complete genome sequence and transcriptome regulation of the pentose utilising yeast Sugiyamaella lignohabitans.</title>
        <authorList>
            <person name="Bellasio M."/>
            <person name="Peymann A."/>
            <person name="Valli M."/>
            <person name="Sipitzky M."/>
            <person name="Graf A."/>
            <person name="Sauer M."/>
            <person name="Marx H."/>
            <person name="Mattanovich D."/>
        </authorList>
    </citation>
    <scope>NUCLEOTIDE SEQUENCE [LARGE SCALE GENOMIC DNA]</scope>
    <source>
        <strain evidence="5 6">CBS 10342</strain>
    </source>
</reference>
<dbReference type="GO" id="GO:0000823">
    <property type="term" value="F:inositol-1,4,5-trisphosphate 6-kinase activity"/>
    <property type="evidence" value="ECO:0007669"/>
    <property type="project" value="EnsemblFungi"/>
</dbReference>
<dbReference type="Proteomes" id="UP000189580">
    <property type="component" value="Chromosome b"/>
</dbReference>
<dbReference type="EMBL" id="CP014503">
    <property type="protein sequence ID" value="ANB15946.1"/>
    <property type="molecule type" value="Genomic_DNA"/>
</dbReference>
<evidence type="ECO:0000256" key="2">
    <source>
        <dbReference type="ARBA" id="ARBA00022679"/>
    </source>
</evidence>
<dbReference type="GO" id="GO:0005634">
    <property type="term" value="C:nucleus"/>
    <property type="evidence" value="ECO:0007669"/>
    <property type="project" value="EnsemblFungi"/>
</dbReference>
<dbReference type="Gene3D" id="3.30.470.160">
    <property type="entry name" value="Inositol polyphosphate kinase"/>
    <property type="match status" value="1"/>
</dbReference>
<dbReference type="GO" id="GO:0016236">
    <property type="term" value="P:macroautophagy"/>
    <property type="evidence" value="ECO:0007669"/>
    <property type="project" value="EnsemblFungi"/>
</dbReference>
<dbReference type="GO" id="GO:0008440">
    <property type="term" value="F:inositol-1,4,5-trisphosphate 3-kinase activity"/>
    <property type="evidence" value="ECO:0007669"/>
    <property type="project" value="EnsemblFungi"/>
</dbReference>
<dbReference type="SUPFAM" id="SSF56104">
    <property type="entry name" value="SAICAR synthase-like"/>
    <property type="match status" value="1"/>
</dbReference>
<dbReference type="AlphaFoldDB" id="A0A170QXK6"/>
<keyword evidence="3 4" id="KW-0418">Kinase</keyword>
<keyword evidence="2 4" id="KW-0808">Transferase</keyword>
<proteinExistence type="inferred from homology"/>
<organism evidence="5 6">
    <name type="scientific">Sugiyamaella lignohabitans</name>
    <dbReference type="NCBI Taxonomy" id="796027"/>
    <lineage>
        <taxon>Eukaryota</taxon>
        <taxon>Fungi</taxon>
        <taxon>Dikarya</taxon>
        <taxon>Ascomycota</taxon>
        <taxon>Saccharomycotina</taxon>
        <taxon>Dipodascomycetes</taxon>
        <taxon>Dipodascales</taxon>
        <taxon>Trichomonascaceae</taxon>
        <taxon>Sugiyamaella</taxon>
    </lineage>
</organism>
<evidence type="ECO:0000256" key="3">
    <source>
        <dbReference type="ARBA" id="ARBA00022777"/>
    </source>
</evidence>
<dbReference type="GO" id="GO:0000825">
    <property type="term" value="F:inositol-1,3,4,5-tetrakisphosphate 6-kinase activity"/>
    <property type="evidence" value="ECO:0007669"/>
    <property type="project" value="EnsemblFungi"/>
</dbReference>
<comment type="similarity">
    <text evidence="1 4">Belongs to the inositol phosphokinase (IPK) family.</text>
</comment>
<dbReference type="OrthoDB" id="338650at2759"/>
<dbReference type="GeneID" id="30035632"/>
<dbReference type="GO" id="GO:0000122">
    <property type="term" value="P:negative regulation of transcription by RNA polymerase II"/>
    <property type="evidence" value="ECO:0007669"/>
    <property type="project" value="EnsemblFungi"/>
</dbReference>
<evidence type="ECO:0000256" key="4">
    <source>
        <dbReference type="RuleBase" id="RU363090"/>
    </source>
</evidence>
<dbReference type="InterPro" id="IPR038286">
    <property type="entry name" value="IPK_sf"/>
</dbReference>
<keyword evidence="6" id="KW-1185">Reference proteome</keyword>
<dbReference type="InterPro" id="IPR005522">
    <property type="entry name" value="IPK"/>
</dbReference>
<accession>A0A170QXK6</accession>
<dbReference type="GO" id="GO:0032958">
    <property type="term" value="P:inositol phosphate biosynthetic process"/>
    <property type="evidence" value="ECO:0007669"/>
    <property type="project" value="EnsemblFungi"/>
</dbReference>
<dbReference type="GO" id="GO:0005737">
    <property type="term" value="C:cytoplasm"/>
    <property type="evidence" value="ECO:0007669"/>
    <property type="project" value="TreeGrafter"/>
</dbReference>